<proteinExistence type="predicted"/>
<dbReference type="Gene3D" id="3.40.50.300">
    <property type="entry name" value="P-loop containing nucleotide triphosphate hydrolases"/>
    <property type="match status" value="1"/>
</dbReference>
<dbReference type="Proteomes" id="UP001314181">
    <property type="component" value="Unassembled WGS sequence"/>
</dbReference>
<evidence type="ECO:0008006" key="3">
    <source>
        <dbReference type="Google" id="ProtNLM"/>
    </source>
</evidence>
<evidence type="ECO:0000313" key="1">
    <source>
        <dbReference type="EMBL" id="CAK8162386.1"/>
    </source>
</evidence>
<dbReference type="SUPFAM" id="SSF52540">
    <property type="entry name" value="P-loop containing nucleoside triphosphate hydrolases"/>
    <property type="match status" value="1"/>
</dbReference>
<gene>
    <name evidence="1" type="ORF">CAXC1_120070</name>
</gene>
<evidence type="ECO:0000313" key="2">
    <source>
        <dbReference type="Proteomes" id="UP001314181"/>
    </source>
</evidence>
<sequence length="231" mass="25993">MVAMVQCYFDFLKTDDLYNSCYFIDDCNKYAYDILINRWPNWFCNGILLCASPGGGKTHLGMLWAKKTNAFVVSRENIVNLSNDFNCLSVGSPVLIDSISSMMDTQECLLHLYNKITELGLHSVWLANFGELNNLSIVDFKSRLMMLDLITIGNPGDEIIAKILHQKLFNSGLRISDRVFDYIVKRMPRSFASVCAISSHVNHLVSISGHNPSILEVDSVLNWRNSGHGSC</sequence>
<dbReference type="Gene3D" id="1.10.8.60">
    <property type="match status" value="1"/>
</dbReference>
<keyword evidence="2" id="KW-1185">Reference proteome</keyword>
<comment type="caution">
    <text evidence="1">The sequence shown here is derived from an EMBL/GenBank/DDBJ whole genome shotgun (WGS) entry which is preliminary data.</text>
</comment>
<accession>A0ABM9N737</accession>
<organism evidence="1 2">
    <name type="scientific">Candidatus Xenohaliotis californiensis</name>
    <dbReference type="NCBI Taxonomy" id="84677"/>
    <lineage>
        <taxon>Bacteria</taxon>
        <taxon>Pseudomonadati</taxon>
        <taxon>Pseudomonadota</taxon>
        <taxon>Alphaproteobacteria</taxon>
        <taxon>Rickettsiales</taxon>
        <taxon>Anaplasmataceae</taxon>
        <taxon>Candidatus Xenohaliotis</taxon>
    </lineage>
</organism>
<dbReference type="EMBL" id="CAWVOK010000003">
    <property type="protein sequence ID" value="CAK8162386.1"/>
    <property type="molecule type" value="Genomic_DNA"/>
</dbReference>
<name>A0ABM9N737_9RICK</name>
<reference evidence="1 2" key="1">
    <citation type="submission" date="2024-01" db="EMBL/GenBank/DDBJ databases">
        <authorList>
            <person name="Kunselman E."/>
        </authorList>
    </citation>
    <scope>NUCLEOTIDE SEQUENCE [LARGE SCALE GENOMIC DNA]</scope>
    <source>
        <strain evidence="1">2 abalone samples</strain>
    </source>
</reference>
<protein>
    <recommendedName>
        <fullName evidence="3">IstB-like ATP-binding protein domain-containing protein</fullName>
    </recommendedName>
</protein>
<dbReference type="InterPro" id="IPR027417">
    <property type="entry name" value="P-loop_NTPase"/>
</dbReference>